<keyword evidence="5 6" id="KW-0234">DNA repair</keyword>
<dbReference type="GO" id="GO:0006289">
    <property type="term" value="P:nucleotide-excision repair"/>
    <property type="evidence" value="ECO:0007669"/>
    <property type="project" value="UniProtKB-UniRule"/>
</dbReference>
<dbReference type="InterPro" id="IPR041663">
    <property type="entry name" value="DisA/LigA_HHH"/>
</dbReference>
<dbReference type="GO" id="GO:0003677">
    <property type="term" value="F:DNA binding"/>
    <property type="evidence" value="ECO:0007669"/>
    <property type="project" value="UniProtKB-UniRule"/>
</dbReference>
<dbReference type="InterPro" id="IPR000305">
    <property type="entry name" value="GIY-YIG_endonuc"/>
</dbReference>
<dbReference type="HAMAP" id="MF_00203">
    <property type="entry name" value="UvrC"/>
    <property type="match status" value="1"/>
</dbReference>
<reference evidence="11" key="1">
    <citation type="journal article" date="2014" name="Sci. Data">
        <title>Genomes of diverse isolates of the marine cyanobacterium Prochlorococcus.</title>
        <authorList>
            <person name="Biller S."/>
            <person name="Berube P."/>
            <person name="Thompson J."/>
            <person name="Kelly L."/>
            <person name="Roggensack S."/>
            <person name="Awad L."/>
            <person name="Roache-Johnson K."/>
            <person name="Ding H."/>
            <person name="Giovannoni S.J."/>
            <person name="Moore L.R."/>
            <person name="Chisholm S.W."/>
        </authorList>
    </citation>
    <scope>NUCLEOTIDE SEQUENCE [LARGE SCALE GENOMIC DNA]</scope>
</reference>
<sequence>MSFSSTEEIDKKYNFKIEYKLINNKQLLKSRLSEIPKSSGCYLFKDINNNLLYIGKSKKLRSRVSSYFNNFSDLTPRLSLMVRQITEIEIIITDSEYEALNLESNLIKTNKPYFNILLKDDKKYPYLCITWSEKYPRIFITRKRRNRNYLDKYYGPYVDVGLLRNTLFLIKKIFPLRHSKLSKSFYREITGVDLEKISSEEYRKIIKQASMIFQGRNDDLIKILENKMAYFSNDLQYEKAAKIRDQINGLKLLTEAQKISVPDSSINRDIFGIVSEKNIASIQIFQMRSGKLIGRIGYSQKLEGSSESEILQRVFEEHYINVDEIEIPSEILVQYEFTNKQTIEEWLSHIKQKKVNIFNPKRSNKLKTIEMVKKNAKLELNRILNGIQDNESAIEDLSQILELNTHPKRIEGYDISHIQGSDPVASQVVFIDGIPSKQNYRKYKIKDNNVYIGHSDDYASIYEVIYRRFKKWSRYKNDGGDLSYLMNSKNKTFNNQLFSDWPDLVMIDGGKGQLNSAMKALEDLNLEKDVILCSLSKKKEEIYVPGLSKPLNTDMNQKGVMLLRRLRDEAHRFALSFHRNKRSKRMTRSQLTQIPGLGSSRIKELLEHFNSVDAIRIASKQDLMKVKGLGANTANDIFNFFNND</sequence>
<evidence type="ECO:0000259" key="7">
    <source>
        <dbReference type="PROSITE" id="PS50151"/>
    </source>
</evidence>
<dbReference type="Pfam" id="PF22920">
    <property type="entry name" value="UvrC_RNaseH"/>
    <property type="match status" value="1"/>
</dbReference>
<evidence type="ECO:0000256" key="6">
    <source>
        <dbReference type="HAMAP-Rule" id="MF_00203"/>
    </source>
</evidence>
<evidence type="ECO:0000256" key="4">
    <source>
        <dbReference type="ARBA" id="ARBA00022881"/>
    </source>
</evidence>
<evidence type="ECO:0000313" key="11">
    <source>
        <dbReference type="Proteomes" id="UP000030491"/>
    </source>
</evidence>
<dbReference type="InterPro" id="IPR001162">
    <property type="entry name" value="UvrC_RNase_H_dom"/>
</dbReference>
<dbReference type="FunFam" id="3.40.1440.10:FF:000001">
    <property type="entry name" value="UvrABC system protein C"/>
    <property type="match status" value="1"/>
</dbReference>
<dbReference type="SUPFAM" id="SSF47781">
    <property type="entry name" value="RuvA domain 2-like"/>
    <property type="match status" value="1"/>
</dbReference>
<evidence type="ECO:0000259" key="9">
    <source>
        <dbReference type="PROSITE" id="PS50165"/>
    </source>
</evidence>
<dbReference type="Pfam" id="PF12826">
    <property type="entry name" value="HHH_2"/>
    <property type="match status" value="1"/>
</dbReference>
<dbReference type="PANTHER" id="PTHR30562:SF1">
    <property type="entry name" value="UVRABC SYSTEM PROTEIN C"/>
    <property type="match status" value="1"/>
</dbReference>
<comment type="function">
    <text evidence="6">The UvrABC repair system catalyzes the recognition and processing of DNA lesions. UvrC both incises the 5' and 3' sides of the lesion. The N-terminal half is responsible for the 3' incision and the C-terminal half is responsible for the 5' incision.</text>
</comment>
<feature type="domain" description="UvrC family homology region profile" evidence="9">
    <location>
        <begin position="270"/>
        <end position="521"/>
    </location>
</feature>
<dbReference type="InterPro" id="IPR001943">
    <property type="entry name" value="UVR_dom"/>
</dbReference>
<keyword evidence="4 6" id="KW-0267">Excision nuclease</keyword>
<evidence type="ECO:0000259" key="8">
    <source>
        <dbReference type="PROSITE" id="PS50164"/>
    </source>
</evidence>
<dbReference type="Pfam" id="PF08459">
    <property type="entry name" value="UvrC_RNaseH_dom"/>
    <property type="match status" value="1"/>
</dbReference>
<feature type="domain" description="UVR" evidence="7">
    <location>
        <begin position="218"/>
        <end position="253"/>
    </location>
</feature>
<comment type="caution">
    <text evidence="10">The sequence shown here is derived from an EMBL/GenBank/DDBJ whole genome shotgun (WGS) entry which is preliminary data.</text>
</comment>
<keyword evidence="6" id="KW-0742">SOS response</keyword>
<dbReference type="GO" id="GO:0009432">
    <property type="term" value="P:SOS response"/>
    <property type="evidence" value="ECO:0007669"/>
    <property type="project" value="UniProtKB-UniRule"/>
</dbReference>
<dbReference type="Proteomes" id="UP000030491">
    <property type="component" value="Unassembled WGS sequence"/>
</dbReference>
<dbReference type="NCBIfam" id="NF001824">
    <property type="entry name" value="PRK00558.1-5"/>
    <property type="match status" value="1"/>
</dbReference>
<dbReference type="PANTHER" id="PTHR30562">
    <property type="entry name" value="UVRC/OXIDOREDUCTASE"/>
    <property type="match status" value="1"/>
</dbReference>
<dbReference type="GO" id="GO:0009381">
    <property type="term" value="F:excinuclease ABC activity"/>
    <property type="evidence" value="ECO:0007669"/>
    <property type="project" value="UniProtKB-UniRule"/>
</dbReference>
<evidence type="ECO:0000256" key="5">
    <source>
        <dbReference type="ARBA" id="ARBA00023204"/>
    </source>
</evidence>
<dbReference type="SUPFAM" id="SSF46600">
    <property type="entry name" value="C-terminal UvrC-binding domain of UvrB"/>
    <property type="match status" value="1"/>
</dbReference>
<keyword evidence="2 6" id="KW-0227">DNA damage</keyword>
<dbReference type="SMART" id="SM00278">
    <property type="entry name" value="HhH1"/>
    <property type="match status" value="2"/>
</dbReference>
<dbReference type="InterPro" id="IPR003583">
    <property type="entry name" value="Hlx-hairpin-Hlx_DNA-bd_motif"/>
</dbReference>
<keyword evidence="1 6" id="KW-0963">Cytoplasm</keyword>
<keyword evidence="3 6" id="KW-0228">DNA excision</keyword>
<dbReference type="NCBIfam" id="TIGR00194">
    <property type="entry name" value="uvrC"/>
    <property type="match status" value="1"/>
</dbReference>
<comment type="subunit">
    <text evidence="6">Interacts with UvrB in an incision complex.</text>
</comment>
<comment type="similarity">
    <text evidence="6">Belongs to the UvrC family.</text>
</comment>
<dbReference type="GO" id="GO:0005737">
    <property type="term" value="C:cytoplasm"/>
    <property type="evidence" value="ECO:0007669"/>
    <property type="project" value="UniProtKB-SubCell"/>
</dbReference>
<dbReference type="AlphaFoldDB" id="A0A0A1ZQ97"/>
<dbReference type="InterPro" id="IPR036876">
    <property type="entry name" value="UVR_dom_sf"/>
</dbReference>
<name>A0A0A1ZQ97_PROMR</name>
<accession>A0A0A1ZQ97</accession>
<dbReference type="Pfam" id="PF02151">
    <property type="entry name" value="UVR"/>
    <property type="match status" value="1"/>
</dbReference>
<dbReference type="InterPro" id="IPR004791">
    <property type="entry name" value="UvrC"/>
</dbReference>
<dbReference type="SUPFAM" id="SSF82771">
    <property type="entry name" value="GIY-YIG endonuclease"/>
    <property type="match status" value="1"/>
</dbReference>
<dbReference type="SMART" id="SM00465">
    <property type="entry name" value="GIYc"/>
    <property type="match status" value="1"/>
</dbReference>
<dbReference type="CDD" id="cd10434">
    <property type="entry name" value="GIY-YIG_UvrC_Cho"/>
    <property type="match status" value="1"/>
</dbReference>
<dbReference type="EMBL" id="JNAJ01000017">
    <property type="protein sequence ID" value="KGF90424.1"/>
    <property type="molecule type" value="Genomic_DNA"/>
</dbReference>
<comment type="subcellular location">
    <subcellularLocation>
        <location evidence="6">Cytoplasm</location>
    </subcellularLocation>
</comment>
<dbReference type="InterPro" id="IPR035901">
    <property type="entry name" value="GIY-YIG_endonuc_sf"/>
</dbReference>
<dbReference type="Gene3D" id="1.10.150.20">
    <property type="entry name" value="5' to 3' exonuclease, C-terminal subdomain"/>
    <property type="match status" value="1"/>
</dbReference>
<dbReference type="Gene3D" id="3.30.420.340">
    <property type="entry name" value="UvrC, RNAse H endonuclease domain"/>
    <property type="match status" value="1"/>
</dbReference>
<evidence type="ECO:0000256" key="1">
    <source>
        <dbReference type="ARBA" id="ARBA00022490"/>
    </source>
</evidence>
<dbReference type="PROSITE" id="PS50151">
    <property type="entry name" value="UVR"/>
    <property type="match status" value="1"/>
</dbReference>
<dbReference type="InterPro" id="IPR050066">
    <property type="entry name" value="UvrABC_protein_C"/>
</dbReference>
<proteinExistence type="inferred from homology"/>
<dbReference type="Gene3D" id="4.10.860.10">
    <property type="entry name" value="UVR domain"/>
    <property type="match status" value="1"/>
</dbReference>
<dbReference type="InterPro" id="IPR010994">
    <property type="entry name" value="RuvA_2-like"/>
</dbReference>
<evidence type="ECO:0000256" key="2">
    <source>
        <dbReference type="ARBA" id="ARBA00022763"/>
    </source>
</evidence>
<dbReference type="OrthoDB" id="9804933at2"/>
<dbReference type="RefSeq" id="WP_032514382.1">
    <property type="nucleotide sequence ID" value="NZ_JNAJ01000017.1"/>
</dbReference>
<dbReference type="InterPro" id="IPR038476">
    <property type="entry name" value="UvrC_RNase_H_dom_sf"/>
</dbReference>
<dbReference type="Pfam" id="PF01541">
    <property type="entry name" value="GIY-YIG"/>
    <property type="match status" value="1"/>
</dbReference>
<feature type="domain" description="GIY-YIG" evidence="8">
    <location>
        <begin position="37"/>
        <end position="116"/>
    </location>
</feature>
<evidence type="ECO:0000313" key="10">
    <source>
        <dbReference type="EMBL" id="KGF90424.1"/>
    </source>
</evidence>
<dbReference type="PROSITE" id="PS50164">
    <property type="entry name" value="GIY_YIG"/>
    <property type="match status" value="1"/>
</dbReference>
<dbReference type="InterPro" id="IPR047296">
    <property type="entry name" value="GIY-YIG_UvrC_Cho"/>
</dbReference>
<dbReference type="PROSITE" id="PS50165">
    <property type="entry name" value="UVRC"/>
    <property type="match status" value="1"/>
</dbReference>
<gene>
    <name evidence="6" type="primary">uvrC</name>
    <name evidence="10" type="ORF">EU93_1595</name>
</gene>
<protein>
    <recommendedName>
        <fullName evidence="6">UvrABC system protein C</fullName>
        <shortName evidence="6">Protein UvrC</shortName>
    </recommendedName>
    <alternativeName>
        <fullName evidence="6">Excinuclease ABC subunit C</fullName>
    </alternativeName>
</protein>
<evidence type="ECO:0000256" key="3">
    <source>
        <dbReference type="ARBA" id="ARBA00022769"/>
    </source>
</evidence>
<organism evidence="10 11">
    <name type="scientific">Prochlorococcus marinus str. MIT 9116</name>
    <dbReference type="NCBI Taxonomy" id="167544"/>
    <lineage>
        <taxon>Bacteria</taxon>
        <taxon>Bacillati</taxon>
        <taxon>Cyanobacteriota</taxon>
        <taxon>Cyanophyceae</taxon>
        <taxon>Synechococcales</taxon>
        <taxon>Prochlorococcaceae</taxon>
        <taxon>Prochlorococcus</taxon>
    </lineage>
</organism>
<dbReference type="Gene3D" id="3.40.1440.10">
    <property type="entry name" value="GIY-YIG endonuclease"/>
    <property type="match status" value="1"/>
</dbReference>
<dbReference type="GO" id="GO:0009380">
    <property type="term" value="C:excinuclease repair complex"/>
    <property type="evidence" value="ECO:0007669"/>
    <property type="project" value="InterPro"/>
</dbReference>